<dbReference type="Pfam" id="PF11380">
    <property type="entry name" value="Stealth_CR2"/>
    <property type="match status" value="1"/>
</dbReference>
<evidence type="ECO:0000256" key="2">
    <source>
        <dbReference type="ARBA" id="ARBA00022423"/>
    </source>
</evidence>
<dbReference type="AlphaFoldDB" id="A0A2S9KH61"/>
<organism evidence="9 10">
    <name type="scientific">Malikia spinosa</name>
    <dbReference type="NCBI Taxonomy" id="86180"/>
    <lineage>
        <taxon>Bacteria</taxon>
        <taxon>Pseudomonadati</taxon>
        <taxon>Pseudomonadota</taxon>
        <taxon>Betaproteobacteria</taxon>
        <taxon>Burkholderiales</taxon>
        <taxon>Comamonadaceae</taxon>
        <taxon>Malikia</taxon>
    </lineage>
</organism>
<evidence type="ECO:0000313" key="10">
    <source>
        <dbReference type="Proteomes" id="UP000238326"/>
    </source>
</evidence>
<evidence type="ECO:0000256" key="4">
    <source>
        <dbReference type="ARBA" id="ARBA00023169"/>
    </source>
</evidence>
<proteinExistence type="inferred from homology"/>
<keyword evidence="10" id="KW-1185">Reference proteome</keyword>
<dbReference type="Pfam" id="PF17101">
    <property type="entry name" value="Stealth_CR1"/>
    <property type="match status" value="1"/>
</dbReference>
<protein>
    <recommendedName>
        <fullName evidence="2">Capsular polysaccharide phosphotransferase SacB</fullName>
    </recommendedName>
    <alternativeName>
        <fullName evidence="5">Stealth protein SacB</fullName>
    </alternativeName>
</protein>
<comment type="caution">
    <text evidence="9">The sequence shown here is derived from an EMBL/GenBank/DDBJ whole genome shotgun (WGS) entry which is preliminary data.</text>
</comment>
<dbReference type="InterPro" id="IPR047141">
    <property type="entry name" value="Stealth"/>
</dbReference>
<feature type="domain" description="Stealth protein CR1 conserved region 1" evidence="7">
    <location>
        <begin position="6"/>
        <end position="32"/>
    </location>
</feature>
<dbReference type="Pfam" id="PF17103">
    <property type="entry name" value="Stealth_CR4"/>
    <property type="match status" value="1"/>
</dbReference>
<evidence type="ECO:0000259" key="6">
    <source>
        <dbReference type="Pfam" id="PF11380"/>
    </source>
</evidence>
<keyword evidence="3 9" id="KW-0808">Transferase</keyword>
<accession>A0A2S9KH61</accession>
<dbReference type="InterPro" id="IPR031358">
    <property type="entry name" value="Stealth_CR1"/>
</dbReference>
<evidence type="ECO:0000259" key="7">
    <source>
        <dbReference type="Pfam" id="PF17101"/>
    </source>
</evidence>
<gene>
    <name evidence="9" type="ORF">C6P61_03905</name>
</gene>
<dbReference type="InterPro" id="IPR031356">
    <property type="entry name" value="Stealth_CR4"/>
</dbReference>
<reference evidence="9 10" key="1">
    <citation type="submission" date="2018-03" db="EMBL/GenBank/DDBJ databases">
        <title>Comparative genomics illustrates the genes involved in a hyperalkaliphilic mechanisms of Serpentinomonas isolated from highly-alkaline calcium-rich serpentinized springs.</title>
        <authorList>
            <person name="Suzuki S."/>
            <person name="Ishii S."/>
            <person name="Walworth N."/>
            <person name="Bird L."/>
            <person name="Kuenen J.G."/>
            <person name="Nealson K.H."/>
        </authorList>
    </citation>
    <scope>NUCLEOTIDE SEQUENCE [LARGE SCALE GENOMIC DNA]</scope>
    <source>
        <strain evidence="9 10">83</strain>
    </source>
</reference>
<dbReference type="EMBL" id="PVLR01000011">
    <property type="protein sequence ID" value="PRD69793.1"/>
    <property type="molecule type" value="Genomic_DNA"/>
</dbReference>
<feature type="domain" description="Stealth protein CR4 conserved region 4" evidence="8">
    <location>
        <begin position="295"/>
        <end position="333"/>
    </location>
</feature>
<name>A0A2S9KH61_9BURK</name>
<feature type="domain" description="Stealth protein CR2 conserved region 2" evidence="6">
    <location>
        <begin position="49"/>
        <end position="150"/>
    </location>
</feature>
<keyword evidence="4" id="KW-0270">Exopolysaccharide synthesis</keyword>
<dbReference type="PANTHER" id="PTHR24045">
    <property type="match status" value="1"/>
</dbReference>
<evidence type="ECO:0000256" key="3">
    <source>
        <dbReference type="ARBA" id="ARBA00022679"/>
    </source>
</evidence>
<dbReference type="PANTHER" id="PTHR24045:SF0">
    <property type="entry name" value="N-ACETYLGLUCOSAMINE-1-PHOSPHOTRANSFERASE SUBUNITS ALPHA_BETA"/>
    <property type="match status" value="1"/>
</dbReference>
<sequence length="366" mass="41671">MPHGSPIDIVYLWVDGNDATWRAKRQAALQQLGSDSSAAMARYSNVEGRFRDNHELRYSLRALEKFFPQHGHVYLVTDGQRPDWLRPSERLTLVDHRDLIPAASLPTFDSGHIESWIHHIPGLSERYFYFNDDVFFGAPVRPDDWFSPDGFHVTWSDEPEVSDEAMRMDATSLENACRLSIQWLTDRASSGTAAGREPDPLYRNTFRTFAHSPRPMLKSVLLELEHTAPELFASVRSTVFRSWDKPTIISDFVLRWALAHGLASLRPYRHRYVSTGAADQHEQLQALLAEFGALDFFCINDTTDDAQTSDPRLQNVLTVLQSILPNPSGFERAMTLECPDRLQGSEAQAICQYRTTRRSHPADRPS</sequence>
<evidence type="ECO:0000256" key="5">
    <source>
        <dbReference type="ARBA" id="ARBA00032902"/>
    </source>
</evidence>
<evidence type="ECO:0000259" key="8">
    <source>
        <dbReference type="Pfam" id="PF17103"/>
    </source>
</evidence>
<dbReference type="GO" id="GO:0000271">
    <property type="term" value="P:polysaccharide biosynthetic process"/>
    <property type="evidence" value="ECO:0007669"/>
    <property type="project" value="UniProtKB-KW"/>
</dbReference>
<dbReference type="InterPro" id="IPR021520">
    <property type="entry name" value="Stealth_CR2"/>
</dbReference>
<dbReference type="GO" id="GO:0016772">
    <property type="term" value="F:transferase activity, transferring phosphorus-containing groups"/>
    <property type="evidence" value="ECO:0007669"/>
    <property type="project" value="InterPro"/>
</dbReference>
<evidence type="ECO:0000313" key="9">
    <source>
        <dbReference type="EMBL" id="PRD69793.1"/>
    </source>
</evidence>
<comment type="similarity">
    <text evidence="1">Belongs to the stealth family.</text>
</comment>
<evidence type="ECO:0000256" key="1">
    <source>
        <dbReference type="ARBA" id="ARBA00007583"/>
    </source>
</evidence>
<dbReference type="OrthoDB" id="9776077at2"/>
<dbReference type="Proteomes" id="UP000238326">
    <property type="component" value="Unassembled WGS sequence"/>
</dbReference>